<organism evidence="1 2">
    <name type="scientific">Alloiococcus otitis ATCC 51267</name>
    <dbReference type="NCBI Taxonomy" id="883081"/>
    <lineage>
        <taxon>Bacteria</taxon>
        <taxon>Bacillati</taxon>
        <taxon>Bacillota</taxon>
        <taxon>Bacilli</taxon>
        <taxon>Lactobacillales</taxon>
        <taxon>Carnobacteriaceae</taxon>
        <taxon>Alloiococcus</taxon>
    </lineage>
</organism>
<dbReference type="HOGENOM" id="CLU_2191429_0_0_9"/>
<gene>
    <name evidence="1" type="ORF">HMPREF9698_00876</name>
</gene>
<proteinExistence type="predicted"/>
<dbReference type="Proteomes" id="UP000009875">
    <property type="component" value="Unassembled WGS sequence"/>
</dbReference>
<keyword evidence="2" id="KW-1185">Reference proteome</keyword>
<dbReference type="eggNOG" id="ENOG5033AQR">
    <property type="taxonomic scope" value="Bacteria"/>
</dbReference>
<sequence>MEEEKDFIMRQIHQVIDNLGRYLTKDSLKAYIDYDLASQSALTEREIDQILLIQDLKEVISRYQISQNTLSRDLRLDLDQIEAYYHLEEDLPDPIHAKIQAFVNDYSD</sequence>
<name>K9ECK0_9LACT</name>
<dbReference type="RefSeq" id="WP_003777757.1">
    <property type="nucleotide sequence ID" value="NZ_JH992958.1"/>
</dbReference>
<dbReference type="AlphaFoldDB" id="K9ECK0"/>
<reference evidence="1 2" key="1">
    <citation type="submission" date="2012-09" db="EMBL/GenBank/DDBJ databases">
        <title>The Genome Sequence of Alloiococcus otitis ATCC 51267.</title>
        <authorList>
            <consortium name="The Broad Institute Genome Sequencing Platform"/>
            <person name="Earl A."/>
            <person name="Ward D."/>
            <person name="Feldgarden M."/>
            <person name="Gevers D."/>
            <person name="Huys G."/>
            <person name="Walker B."/>
            <person name="Young S.K."/>
            <person name="Zeng Q."/>
            <person name="Gargeya S."/>
            <person name="Fitzgerald M."/>
            <person name="Haas B."/>
            <person name="Abouelleil A."/>
            <person name="Alvarado L."/>
            <person name="Arachchi H.M."/>
            <person name="Berlin A.M."/>
            <person name="Chapman S.B."/>
            <person name="Goldberg J."/>
            <person name="Griggs A."/>
            <person name="Gujja S."/>
            <person name="Hansen M."/>
            <person name="Howarth C."/>
            <person name="Imamovic A."/>
            <person name="Larimer J."/>
            <person name="McCowen C."/>
            <person name="Montmayeur A."/>
            <person name="Murphy C."/>
            <person name="Neiman D."/>
            <person name="Pearson M."/>
            <person name="Priest M."/>
            <person name="Roberts A."/>
            <person name="Saif S."/>
            <person name="Shea T."/>
            <person name="Sisk P."/>
            <person name="Sykes S."/>
            <person name="Wortman J."/>
            <person name="Nusbaum C."/>
            <person name="Birren B."/>
        </authorList>
    </citation>
    <scope>NUCLEOTIDE SEQUENCE [LARGE SCALE GENOMIC DNA]</scope>
    <source>
        <strain evidence="1 2">ATCC 51267</strain>
    </source>
</reference>
<dbReference type="EMBL" id="AGXA01000018">
    <property type="protein sequence ID" value="EKU93581.1"/>
    <property type="molecule type" value="Genomic_DNA"/>
</dbReference>
<accession>K9ECK0</accession>
<evidence type="ECO:0000313" key="2">
    <source>
        <dbReference type="Proteomes" id="UP000009875"/>
    </source>
</evidence>
<dbReference type="OrthoDB" id="2193340at2"/>
<comment type="caution">
    <text evidence="1">The sequence shown here is derived from an EMBL/GenBank/DDBJ whole genome shotgun (WGS) entry which is preliminary data.</text>
</comment>
<evidence type="ECO:0000313" key="1">
    <source>
        <dbReference type="EMBL" id="EKU93581.1"/>
    </source>
</evidence>
<protein>
    <submittedName>
        <fullName evidence="1">Uncharacterized protein</fullName>
    </submittedName>
</protein>